<dbReference type="AlphaFoldDB" id="A0A024H7N7"/>
<dbReference type="GO" id="GO:0004791">
    <property type="term" value="F:thioredoxin-disulfide reductase (NADPH) activity"/>
    <property type="evidence" value="ECO:0007669"/>
    <property type="project" value="UniProtKB-EC"/>
</dbReference>
<dbReference type="EC" id="1.8.1.9" evidence="5"/>
<comment type="catalytic activity">
    <reaction evidence="3">
        <text>[thioredoxin]-dithiol + NADP(+) = [thioredoxin]-disulfide + NADPH + H(+)</text>
        <dbReference type="Rhea" id="RHEA:20345"/>
        <dbReference type="Rhea" id="RHEA-COMP:10698"/>
        <dbReference type="Rhea" id="RHEA-COMP:10700"/>
        <dbReference type="ChEBI" id="CHEBI:15378"/>
        <dbReference type="ChEBI" id="CHEBI:29950"/>
        <dbReference type="ChEBI" id="CHEBI:50058"/>
        <dbReference type="ChEBI" id="CHEBI:57783"/>
        <dbReference type="ChEBI" id="CHEBI:58349"/>
        <dbReference type="EC" id="1.8.1.9"/>
    </reaction>
</comment>
<dbReference type="InterPro" id="IPR023753">
    <property type="entry name" value="FAD/NAD-binding_dom"/>
</dbReference>
<dbReference type="PRINTS" id="PR00469">
    <property type="entry name" value="PNDRDTASEII"/>
</dbReference>
<keyword evidence="1" id="KW-0285">Flavoprotein</keyword>
<keyword evidence="2 5" id="KW-0560">Oxidoreductase</keyword>
<dbReference type="Gene3D" id="3.50.50.60">
    <property type="entry name" value="FAD/NAD(P)-binding domain"/>
    <property type="match status" value="2"/>
</dbReference>
<organism evidence="5 6">
    <name type="scientific">Pseudarthrobacter siccitolerans</name>
    <dbReference type="NCBI Taxonomy" id="861266"/>
    <lineage>
        <taxon>Bacteria</taxon>
        <taxon>Bacillati</taxon>
        <taxon>Actinomycetota</taxon>
        <taxon>Actinomycetes</taxon>
        <taxon>Micrococcales</taxon>
        <taxon>Micrococcaceae</taxon>
        <taxon>Pseudarthrobacter</taxon>
    </lineage>
</organism>
<accession>A0A024H7N7</accession>
<dbReference type="PANTHER" id="PTHR48105">
    <property type="entry name" value="THIOREDOXIN REDUCTASE 1-RELATED-RELATED"/>
    <property type="match status" value="1"/>
</dbReference>
<dbReference type="STRING" id="861266.ARTSIC4J27_3790"/>
<evidence type="ECO:0000313" key="6">
    <source>
        <dbReference type="Proteomes" id="UP000035722"/>
    </source>
</evidence>
<dbReference type="Proteomes" id="UP000035722">
    <property type="component" value="Unassembled WGS sequence"/>
</dbReference>
<sequence length="334" mass="35049">MRTLYSAAHTGKEPGMNNFEQLFDVAVIGGGPAGLSAGVALARALRSVVVIDAGGQRNLRAEGVHGFLTREGMSPQQFLAAGRAELAGYGGTAVTGFVRSAERKCGNFVLSLEDGSTCTARRLLITSGSEDELPDLPGLNERWGRDVLYCPYCHGWEIRNQKVGVLAAGSHAVLQALTFRQWSQDVTLLLNGELTLSPGHREQLDARCVRVVDGRVRGLVVQDDKLTAVTLEDGSAVPLEVLVVSPATVSRTNMLQVLGLEPVGLEEGPGTRLHTDASGQTSCPGVWAAGNVTDVSAQVMTAAAAGLKAAAAINADLVLEDTRLAVEAARASAR</sequence>
<dbReference type="PRINTS" id="PR00368">
    <property type="entry name" value="FADPNR"/>
</dbReference>
<evidence type="ECO:0000259" key="4">
    <source>
        <dbReference type="Pfam" id="PF07992"/>
    </source>
</evidence>
<dbReference type="InterPro" id="IPR050097">
    <property type="entry name" value="Ferredoxin-NADP_redctase_2"/>
</dbReference>
<evidence type="ECO:0000313" key="5">
    <source>
        <dbReference type="EMBL" id="CCQ47794.1"/>
    </source>
</evidence>
<evidence type="ECO:0000256" key="1">
    <source>
        <dbReference type="ARBA" id="ARBA00022630"/>
    </source>
</evidence>
<name>A0A024H7N7_9MICC</name>
<dbReference type="SUPFAM" id="SSF51905">
    <property type="entry name" value="FAD/NAD(P)-binding domain"/>
    <property type="match status" value="1"/>
</dbReference>
<feature type="domain" description="FAD/NAD(P)-binding" evidence="4">
    <location>
        <begin position="23"/>
        <end position="306"/>
    </location>
</feature>
<dbReference type="Pfam" id="PF07992">
    <property type="entry name" value="Pyr_redox_2"/>
    <property type="match status" value="1"/>
</dbReference>
<evidence type="ECO:0000256" key="3">
    <source>
        <dbReference type="ARBA" id="ARBA00048132"/>
    </source>
</evidence>
<comment type="caution">
    <text evidence="5">The sequence shown here is derived from an EMBL/GenBank/DDBJ whole genome shotgun (WGS) entry which is preliminary data.</text>
</comment>
<protein>
    <submittedName>
        <fullName evidence="5">Pyridine nucleotide-disulphide oxidoreductase family protein</fullName>
        <ecNumber evidence="5">1.8.1.9</ecNumber>
    </submittedName>
</protein>
<proteinExistence type="predicted"/>
<gene>
    <name evidence="5" type="ORF">ARTSIC4J27_3790</name>
</gene>
<evidence type="ECO:0000256" key="2">
    <source>
        <dbReference type="ARBA" id="ARBA00023002"/>
    </source>
</evidence>
<keyword evidence="6" id="KW-1185">Reference proteome</keyword>
<reference evidence="6" key="1">
    <citation type="journal article" date="2014" name="Genome Announc.">
        <title>Genome Sequence of Arthrobacter siccitolerans 4J27, a Xeroprotectant-Producing Desiccation-Tolerant Microorganism.</title>
        <authorList>
            <person name="Manzanera M."/>
            <person name="Santa-Cruz-Calvo L."/>
            <person name="Vilchez J.I."/>
            <person name="Garcia-Fontana C."/>
            <person name="Silva-Castro G.A."/>
            <person name="Calvo C."/>
            <person name="Gonzalez-Lopez J."/>
        </authorList>
    </citation>
    <scope>NUCLEOTIDE SEQUENCE [LARGE SCALE GENOMIC DNA]</scope>
    <source>
        <strain evidence="6">4J27</strain>
    </source>
</reference>
<dbReference type="EMBL" id="CAQI01000053">
    <property type="protein sequence ID" value="CCQ47794.1"/>
    <property type="molecule type" value="Genomic_DNA"/>
</dbReference>
<dbReference type="InterPro" id="IPR036188">
    <property type="entry name" value="FAD/NAD-bd_sf"/>
</dbReference>